<evidence type="ECO:0000313" key="4">
    <source>
        <dbReference type="Proteomes" id="UP000184391"/>
    </source>
</evidence>
<evidence type="ECO:0000256" key="1">
    <source>
        <dbReference type="ARBA" id="ARBA00009617"/>
    </source>
</evidence>
<feature type="transmembrane region" description="Helical" evidence="2">
    <location>
        <begin position="244"/>
        <end position="268"/>
    </location>
</feature>
<dbReference type="GO" id="GO:0008643">
    <property type="term" value="P:carbohydrate transport"/>
    <property type="evidence" value="ECO:0007669"/>
    <property type="project" value="InterPro"/>
</dbReference>
<feature type="transmembrane region" description="Helical" evidence="2">
    <location>
        <begin position="12"/>
        <end position="36"/>
    </location>
</feature>
<dbReference type="Proteomes" id="UP000184391">
    <property type="component" value="Unassembled WGS sequence"/>
</dbReference>
<dbReference type="GO" id="GO:0015293">
    <property type="term" value="F:symporter activity"/>
    <property type="evidence" value="ECO:0007669"/>
    <property type="project" value="InterPro"/>
</dbReference>
<dbReference type="Pfam" id="PF13347">
    <property type="entry name" value="MFS_2"/>
    <property type="match status" value="1"/>
</dbReference>
<feature type="transmembrane region" description="Helical" evidence="2">
    <location>
        <begin position="344"/>
        <end position="368"/>
    </location>
</feature>
<proteinExistence type="inferred from homology"/>
<feature type="transmembrane region" description="Helical" evidence="2">
    <location>
        <begin position="389"/>
        <end position="416"/>
    </location>
</feature>
<name>A0A1M7SMV5_9SPHN</name>
<dbReference type="STRING" id="198312.SAMN02745193_02036"/>
<dbReference type="Gene3D" id="1.20.1250.20">
    <property type="entry name" value="MFS general substrate transporter like domains"/>
    <property type="match status" value="2"/>
</dbReference>
<keyword evidence="3" id="KW-0762">Sugar transport</keyword>
<keyword evidence="2" id="KW-0812">Transmembrane</keyword>
<keyword evidence="4" id="KW-1185">Reference proteome</keyword>
<dbReference type="AlphaFoldDB" id="A0A1M7SMV5"/>
<gene>
    <name evidence="3" type="ORF">SAMN02745193_02036</name>
</gene>
<evidence type="ECO:0000256" key="2">
    <source>
        <dbReference type="SAM" id="Phobius"/>
    </source>
</evidence>
<feature type="transmembrane region" description="Helical" evidence="2">
    <location>
        <begin position="313"/>
        <end position="332"/>
    </location>
</feature>
<evidence type="ECO:0000313" key="3">
    <source>
        <dbReference type="EMBL" id="SHN59820.1"/>
    </source>
</evidence>
<feature type="transmembrane region" description="Helical" evidence="2">
    <location>
        <begin position="109"/>
        <end position="129"/>
    </location>
</feature>
<keyword evidence="2" id="KW-0472">Membrane</keyword>
<dbReference type="InterPro" id="IPR036259">
    <property type="entry name" value="MFS_trans_sf"/>
</dbReference>
<keyword evidence="3" id="KW-0813">Transport</keyword>
<accession>A0A1M7SMV5</accession>
<protein>
    <submittedName>
        <fullName evidence="3">MFS/sugar transport protein</fullName>
    </submittedName>
</protein>
<feature type="transmembrane region" description="Helical" evidence="2">
    <location>
        <begin position="48"/>
        <end position="69"/>
    </location>
</feature>
<dbReference type="PANTHER" id="PTHR11328:SF24">
    <property type="entry name" value="MAJOR FACILITATOR SUPERFAMILY (MFS) PROFILE DOMAIN-CONTAINING PROTEIN"/>
    <property type="match status" value="1"/>
</dbReference>
<organism evidence="3 4">
    <name type="scientific">Erythrobacter sanguineus</name>
    <dbReference type="NCBI Taxonomy" id="198312"/>
    <lineage>
        <taxon>Bacteria</taxon>
        <taxon>Pseudomonadati</taxon>
        <taxon>Pseudomonadota</taxon>
        <taxon>Alphaproteobacteria</taxon>
        <taxon>Sphingomonadales</taxon>
        <taxon>Erythrobacteraceae</taxon>
        <taxon>Erythrobacter/Porphyrobacter group</taxon>
        <taxon>Erythrobacter</taxon>
    </lineage>
</organism>
<dbReference type="SUPFAM" id="SSF103473">
    <property type="entry name" value="MFS general substrate transporter"/>
    <property type="match status" value="1"/>
</dbReference>
<feature type="transmembrane region" description="Helical" evidence="2">
    <location>
        <begin position="188"/>
        <end position="209"/>
    </location>
</feature>
<comment type="similarity">
    <text evidence="1">Belongs to the sodium:galactoside symporter (TC 2.A.2) family.</text>
</comment>
<dbReference type="PANTHER" id="PTHR11328">
    <property type="entry name" value="MAJOR FACILITATOR SUPERFAMILY DOMAIN-CONTAINING PROTEIN"/>
    <property type="match status" value="1"/>
</dbReference>
<keyword evidence="2" id="KW-1133">Transmembrane helix</keyword>
<dbReference type="EMBL" id="FRDF01000011">
    <property type="protein sequence ID" value="SHN59820.1"/>
    <property type="molecule type" value="Genomic_DNA"/>
</dbReference>
<sequence>MTGNRVPILTKLAYGFGAIAYGVKNNGFDFFLLLFYSQILGVDAELVGLALLIALVFDAFSDPFVGYLSDNTRSRWGRRHPWMYFSAIPVSVAYFFLWSPPETLTNNELFFYLVGLSILIRTLITLYEVPSSALAPELTRDYDERTRLMAWRTFFGWIGGTLIAAFTMAVILAPSDANPEGLFNRAGFTTYGLIASVMMFTSIMVTSLGTHRAIPTLPKAPVTETKRLGAIFGEIFETLTSKSFLALFLATIISAVATGLAMSLNLYLNTYLWGFTQEQISILILASLVGAAGSVIIAPLFTRVFGKRKGAIIAASATLFLSPVLIALRLGGVLEPMPTDSPSFLLPLIFTVAVIEMTLTITFQVLMFSMIADLVEESEVRTKRRSEGVFFAAITFSAKATQGLGIFAASLVLAYVSFPEGAKPGEVSEDIVLEFGLTYLIAILTLSIARIFCVRLYRIDREAHERNVAQTTAIDQGPASDV</sequence>
<feature type="transmembrane region" description="Helical" evidence="2">
    <location>
        <begin position="81"/>
        <end position="97"/>
    </location>
</feature>
<feature type="transmembrane region" description="Helical" evidence="2">
    <location>
        <begin position="280"/>
        <end position="301"/>
    </location>
</feature>
<reference evidence="4" key="1">
    <citation type="submission" date="2016-12" db="EMBL/GenBank/DDBJ databases">
        <authorList>
            <person name="Varghese N."/>
            <person name="Submissions S."/>
        </authorList>
    </citation>
    <scope>NUCLEOTIDE SEQUENCE [LARGE SCALE GENOMIC DNA]</scope>
    <source>
        <strain evidence="4">DSM 11032</strain>
    </source>
</reference>
<feature type="transmembrane region" description="Helical" evidence="2">
    <location>
        <begin position="150"/>
        <end position="173"/>
    </location>
</feature>
<dbReference type="InterPro" id="IPR039672">
    <property type="entry name" value="MFS_2"/>
</dbReference>
<feature type="transmembrane region" description="Helical" evidence="2">
    <location>
        <begin position="436"/>
        <end position="457"/>
    </location>
</feature>
<dbReference type="GO" id="GO:0005886">
    <property type="term" value="C:plasma membrane"/>
    <property type="evidence" value="ECO:0007669"/>
    <property type="project" value="TreeGrafter"/>
</dbReference>